<dbReference type="Proteomes" id="UP000295313">
    <property type="component" value="Unassembled WGS sequence"/>
</dbReference>
<proteinExistence type="predicted"/>
<dbReference type="AlphaFoldDB" id="A0A4R8I7G6"/>
<name>A0A4R8I7G6_9FLAO</name>
<gene>
    <name evidence="1" type="ORF">B0I22_2228</name>
</gene>
<dbReference type="OrthoDB" id="1448900at2"/>
<dbReference type="RefSeq" id="WP_133944596.1">
    <property type="nucleotide sequence ID" value="NZ_SOEO01000002.1"/>
</dbReference>
<sequence length="139" mass="16539">MKPIKLPFEIGKEYENWEFDLEISDFERIRGYDSYFYIKKIDFLTISTSYIELVFSWDILQAVIIIMSFDSLEQLKEFEKIISLELGEYEKSYHKELKGNIFIINNIELLLTHPLDAKVFIVYGKNNLLISSIYNSLLF</sequence>
<keyword evidence="2" id="KW-1185">Reference proteome</keyword>
<organism evidence="1 2">
    <name type="scientific">Epilithonimonas xixisoli</name>
    <dbReference type="NCBI Taxonomy" id="1476462"/>
    <lineage>
        <taxon>Bacteria</taxon>
        <taxon>Pseudomonadati</taxon>
        <taxon>Bacteroidota</taxon>
        <taxon>Flavobacteriia</taxon>
        <taxon>Flavobacteriales</taxon>
        <taxon>Weeksellaceae</taxon>
        <taxon>Chryseobacterium group</taxon>
        <taxon>Epilithonimonas</taxon>
    </lineage>
</organism>
<accession>A0A4R8I7G6</accession>
<evidence type="ECO:0000313" key="2">
    <source>
        <dbReference type="Proteomes" id="UP000295313"/>
    </source>
</evidence>
<comment type="caution">
    <text evidence="1">The sequence shown here is derived from an EMBL/GenBank/DDBJ whole genome shotgun (WGS) entry which is preliminary data.</text>
</comment>
<reference evidence="1 2" key="1">
    <citation type="submission" date="2019-03" db="EMBL/GenBank/DDBJ databases">
        <title>Genomic Encyclopedia of Type Strains, Phase III (KMG-III): the genomes of soil and plant-associated and newly described type strains.</title>
        <authorList>
            <person name="Whitman W."/>
        </authorList>
    </citation>
    <scope>NUCLEOTIDE SEQUENCE [LARGE SCALE GENOMIC DNA]</scope>
    <source>
        <strain evidence="1 2">CGMCC 1.12802</strain>
    </source>
</reference>
<dbReference type="EMBL" id="SOEO01000002">
    <property type="protein sequence ID" value="TDX84599.1"/>
    <property type="molecule type" value="Genomic_DNA"/>
</dbReference>
<evidence type="ECO:0000313" key="1">
    <source>
        <dbReference type="EMBL" id="TDX84599.1"/>
    </source>
</evidence>
<protein>
    <submittedName>
        <fullName evidence="1">Uncharacterized protein</fullName>
    </submittedName>
</protein>